<dbReference type="PROSITE" id="PS51746">
    <property type="entry name" value="PPM_2"/>
    <property type="match status" value="1"/>
</dbReference>
<evidence type="ECO:0000313" key="3">
    <source>
        <dbReference type="EMBL" id="NWK02552.1"/>
    </source>
</evidence>
<dbReference type="Proteomes" id="UP000529843">
    <property type="component" value="Unassembled WGS sequence"/>
</dbReference>
<dbReference type="SMART" id="SM00332">
    <property type="entry name" value="PP2Cc"/>
    <property type="match status" value="1"/>
</dbReference>
<dbReference type="InterPro" id="IPR036457">
    <property type="entry name" value="PPM-type-like_dom_sf"/>
</dbReference>
<dbReference type="NCBIfam" id="NF033484">
    <property type="entry name" value="Stp1_PP2C_phos"/>
    <property type="match status" value="1"/>
</dbReference>
<organism evidence="3 4">
    <name type="scientific">Marine Group I thaumarchaeote</name>
    <dbReference type="NCBI Taxonomy" id="2511932"/>
    <lineage>
        <taxon>Archaea</taxon>
        <taxon>Nitrososphaerota</taxon>
        <taxon>Marine Group I</taxon>
    </lineage>
</organism>
<evidence type="ECO:0000256" key="1">
    <source>
        <dbReference type="SAM" id="Coils"/>
    </source>
</evidence>
<dbReference type="SUPFAM" id="SSF81606">
    <property type="entry name" value="PP2C-like"/>
    <property type="match status" value="1"/>
</dbReference>
<dbReference type="InterPro" id="IPR001932">
    <property type="entry name" value="PPM-type_phosphatase-like_dom"/>
</dbReference>
<dbReference type="Pfam" id="PF00481">
    <property type="entry name" value="PP2C"/>
    <property type="match status" value="2"/>
</dbReference>
<evidence type="ECO:0000259" key="2">
    <source>
        <dbReference type="PROSITE" id="PS51746"/>
    </source>
</evidence>
<keyword evidence="1" id="KW-0175">Coiled coil</keyword>
<dbReference type="CDD" id="cd00143">
    <property type="entry name" value="PP2Cc"/>
    <property type="match status" value="1"/>
</dbReference>
<accession>A0A7K4NPK8</accession>
<protein>
    <submittedName>
        <fullName evidence="3">Stp1/IreP family PP2C-type Ser/Thr phosphatase</fullName>
    </submittedName>
</protein>
<name>A0A7K4NPK8_9ARCH</name>
<dbReference type="AlphaFoldDB" id="A0A7K4NPK8"/>
<dbReference type="Gene3D" id="3.60.40.10">
    <property type="entry name" value="PPM-type phosphatase domain"/>
    <property type="match status" value="1"/>
</dbReference>
<feature type="domain" description="PPM-type phosphatase" evidence="2">
    <location>
        <begin position="18"/>
        <end position="265"/>
    </location>
</feature>
<dbReference type="InterPro" id="IPR015655">
    <property type="entry name" value="PP2C"/>
</dbReference>
<evidence type="ECO:0000313" key="4">
    <source>
        <dbReference type="Proteomes" id="UP000529843"/>
    </source>
</evidence>
<dbReference type="PANTHER" id="PTHR13832:SF860">
    <property type="entry name" value="PROTEIN PHOSPHATASE PHPP"/>
    <property type="match status" value="1"/>
</dbReference>
<reference evidence="3 4" key="1">
    <citation type="journal article" date="2019" name="Environ. Microbiol.">
        <title>Genomics insights into ecotype formation of ammonia-oxidizing archaea in the deep ocean.</title>
        <authorList>
            <person name="Wang Y."/>
            <person name="Huang J.M."/>
            <person name="Cui G.J."/>
            <person name="Nunoura T."/>
            <person name="Takaki Y."/>
            <person name="Li W.L."/>
            <person name="Li J."/>
            <person name="Gao Z.M."/>
            <person name="Takai K."/>
            <person name="Zhang A.Q."/>
            <person name="Stepanauskas R."/>
        </authorList>
    </citation>
    <scope>NUCLEOTIDE SEQUENCE [LARGE SCALE GENOMIC DNA]</scope>
    <source>
        <strain evidence="3 4">N8</strain>
    </source>
</reference>
<dbReference type="EMBL" id="JACAST010000045">
    <property type="protein sequence ID" value="NWK02552.1"/>
    <property type="molecule type" value="Genomic_DNA"/>
</dbReference>
<sequence length="364" mass="40380">MDDGPDANIDVPTGKQRKVGWQTDVGKVRETDEDCVSVSSFGGAFGTVHLLAVADGMGGHAKGEVASKIALSRIWVESFSKIAVPELLNGKSFYLVLKKGFEKANEDILEYTSKNPEASGMGTTSVCAIVQGNDDVTLANVGDSRAYVIGDKGIRQETKDHSFVQELVDKHEITEDQAKDHPDKNVITKAVGISSYLEADIKTVHLENDESLLLCCDGVITHLSDDDIKKIVQETPDPQHACKKIVDMANDKGGTDNISLIILSKPLDLKELDSKKLSEYEDNIAKLQESQAEDQHKISELETALAKSQEENKDLTKEKGIPELFKELEDKKMQKEEKLKQKQQKWEAKLAELKYLQKQQEKEK</sequence>
<proteinExistence type="predicted"/>
<comment type="caution">
    <text evidence="3">The sequence shown here is derived from an EMBL/GenBank/DDBJ whole genome shotgun (WGS) entry which is preliminary data.</text>
</comment>
<dbReference type="SMART" id="SM00331">
    <property type="entry name" value="PP2C_SIG"/>
    <property type="match status" value="1"/>
</dbReference>
<dbReference type="PANTHER" id="PTHR13832">
    <property type="entry name" value="PROTEIN PHOSPHATASE 2C"/>
    <property type="match status" value="1"/>
</dbReference>
<feature type="coiled-coil region" evidence="1">
    <location>
        <begin position="270"/>
        <end position="363"/>
    </location>
</feature>
<gene>
    <name evidence="3" type="ORF">HX804_04550</name>
</gene>
<dbReference type="GO" id="GO:0004722">
    <property type="term" value="F:protein serine/threonine phosphatase activity"/>
    <property type="evidence" value="ECO:0007669"/>
    <property type="project" value="InterPro"/>
</dbReference>